<feature type="compositionally biased region" description="Polar residues" evidence="1">
    <location>
        <begin position="96"/>
        <end position="105"/>
    </location>
</feature>
<dbReference type="AlphaFoldDB" id="A0A541B7I8"/>
<feature type="compositionally biased region" description="Basic and acidic residues" evidence="1">
    <location>
        <begin position="83"/>
        <end position="94"/>
    </location>
</feature>
<proteinExistence type="predicted"/>
<evidence type="ECO:0000313" key="2">
    <source>
        <dbReference type="EMBL" id="TQF68289.1"/>
    </source>
</evidence>
<evidence type="ECO:0000313" key="3">
    <source>
        <dbReference type="Proteomes" id="UP000316256"/>
    </source>
</evidence>
<dbReference type="OrthoDB" id="10003200at2"/>
<dbReference type="EMBL" id="VIGH01000006">
    <property type="protein sequence ID" value="TQF68289.1"/>
    <property type="molecule type" value="Genomic_DNA"/>
</dbReference>
<name>A0A541B7I8_9NOCA</name>
<sequence>MADTDPERSPPGGGEHPTIAADRTPPQLRVTGHGFLPRHGVTIRVLDPEDTTSYFQYVADGDGDLDARLPTTLPHGTLQISATDDRPDPTDDTGRLWTNTDTLTW</sequence>
<feature type="region of interest" description="Disordered" evidence="1">
    <location>
        <begin position="77"/>
        <end position="105"/>
    </location>
</feature>
<protein>
    <submittedName>
        <fullName evidence="2">Uncharacterized protein</fullName>
    </submittedName>
</protein>
<feature type="region of interest" description="Disordered" evidence="1">
    <location>
        <begin position="1"/>
        <end position="26"/>
    </location>
</feature>
<dbReference type="Proteomes" id="UP000316256">
    <property type="component" value="Unassembled WGS sequence"/>
</dbReference>
<accession>A0A541B7I8</accession>
<dbReference type="RefSeq" id="WP_142100457.1">
    <property type="nucleotide sequence ID" value="NZ_VIGH01000006.1"/>
</dbReference>
<organism evidence="2 3">
    <name type="scientific">Rhodococcus spelaei</name>
    <dbReference type="NCBI Taxonomy" id="2546320"/>
    <lineage>
        <taxon>Bacteria</taxon>
        <taxon>Bacillati</taxon>
        <taxon>Actinomycetota</taxon>
        <taxon>Actinomycetes</taxon>
        <taxon>Mycobacteriales</taxon>
        <taxon>Nocardiaceae</taxon>
        <taxon>Rhodococcus</taxon>
    </lineage>
</organism>
<reference evidence="2 3" key="1">
    <citation type="submission" date="2019-06" db="EMBL/GenBank/DDBJ databases">
        <title>Rhodococcus spaelei sp. nov., isolated from a cave.</title>
        <authorList>
            <person name="Lee S.D."/>
        </authorList>
    </citation>
    <scope>NUCLEOTIDE SEQUENCE [LARGE SCALE GENOMIC DNA]</scope>
    <source>
        <strain evidence="2 3">C9-5</strain>
    </source>
</reference>
<keyword evidence="3" id="KW-1185">Reference proteome</keyword>
<evidence type="ECO:0000256" key="1">
    <source>
        <dbReference type="SAM" id="MobiDB-lite"/>
    </source>
</evidence>
<comment type="caution">
    <text evidence="2">The sequence shown here is derived from an EMBL/GenBank/DDBJ whole genome shotgun (WGS) entry which is preliminary data.</text>
</comment>
<gene>
    <name evidence="2" type="ORF">FK531_14370</name>
</gene>